<organism evidence="1 2">
    <name type="scientific">Clostridium beijerinckii</name>
    <name type="common">Clostridium MP</name>
    <dbReference type="NCBI Taxonomy" id="1520"/>
    <lineage>
        <taxon>Bacteria</taxon>
        <taxon>Bacillati</taxon>
        <taxon>Bacillota</taxon>
        <taxon>Clostridia</taxon>
        <taxon>Eubacteriales</taxon>
        <taxon>Clostridiaceae</taxon>
        <taxon>Clostridium</taxon>
    </lineage>
</organism>
<dbReference type="Proteomes" id="UP000031866">
    <property type="component" value="Chromosome"/>
</dbReference>
<dbReference type="InterPro" id="IPR007076">
    <property type="entry name" value="TfoX_N"/>
</dbReference>
<protein>
    <submittedName>
        <fullName evidence="1">Competence protein TfoX</fullName>
    </submittedName>
</protein>
<dbReference type="OrthoDB" id="4772335at2"/>
<accession>A0A0B5QN97</accession>
<proteinExistence type="predicted"/>
<evidence type="ECO:0000313" key="2">
    <source>
        <dbReference type="Proteomes" id="UP000031866"/>
    </source>
</evidence>
<dbReference type="AlphaFoldDB" id="A0A0B5QN97"/>
<evidence type="ECO:0000313" key="1">
    <source>
        <dbReference type="EMBL" id="AJG98308.1"/>
    </source>
</evidence>
<dbReference type="Pfam" id="PF04993">
    <property type="entry name" value="TfoX_N"/>
    <property type="match status" value="1"/>
</dbReference>
<dbReference type="KEGG" id="cbei:LF65_01705"/>
<dbReference type="STRING" id="1520.LF65_01705"/>
<dbReference type="SUPFAM" id="SSF159894">
    <property type="entry name" value="YgaC/TfoX-N like"/>
    <property type="match status" value="1"/>
</dbReference>
<reference evidence="2" key="1">
    <citation type="submission" date="2014-12" db="EMBL/GenBank/DDBJ databases">
        <title>Genome sequence of Clostridium beijerinckii strain 59B.</title>
        <authorList>
            <person name="Little G.T."/>
            <person name="Minton N.P."/>
        </authorList>
    </citation>
    <scope>NUCLEOTIDE SEQUENCE [LARGE SCALE GENOMIC DNA]</scope>
    <source>
        <strain evidence="2">59B</strain>
    </source>
</reference>
<dbReference type="EMBL" id="CP010086">
    <property type="protein sequence ID" value="AJG98308.1"/>
    <property type="molecule type" value="Genomic_DNA"/>
</dbReference>
<gene>
    <name evidence="1" type="ORF">LF65_01705</name>
</gene>
<dbReference type="Gene3D" id="3.30.1460.30">
    <property type="entry name" value="YgaC/TfoX-N like chaperone"/>
    <property type="match status" value="1"/>
</dbReference>
<name>A0A0B5QN97_CLOBE</name>
<sequence length="110" mass="12559">MASNIEFVEYVCEQISGAGRITYRKMFGDYGIYCNQKIIGLICDNQFFLKITKGGRDLLREVTEAPAYEGAKPSFLIESLDDRDYLTEVVSATYEELPMQKVKKKIKGKK</sequence>
<dbReference type="RefSeq" id="WP_041895617.1">
    <property type="nucleotide sequence ID" value="NZ_CP010086.2"/>
</dbReference>